<proteinExistence type="predicted"/>
<accession>A0A1A9ZYQ1</accession>
<protein>
    <submittedName>
        <fullName evidence="1">Uncharacterized protein</fullName>
    </submittedName>
</protein>
<evidence type="ECO:0000313" key="2">
    <source>
        <dbReference type="Proteomes" id="UP000092445"/>
    </source>
</evidence>
<dbReference type="AlphaFoldDB" id="A0A1A9ZYQ1"/>
<dbReference type="InterPro" id="IPR022048">
    <property type="entry name" value="Envelope_fusion-like"/>
</dbReference>
<organism evidence="1 2">
    <name type="scientific">Glossina pallidipes</name>
    <name type="common">Tsetse fly</name>
    <dbReference type="NCBI Taxonomy" id="7398"/>
    <lineage>
        <taxon>Eukaryota</taxon>
        <taxon>Metazoa</taxon>
        <taxon>Ecdysozoa</taxon>
        <taxon>Arthropoda</taxon>
        <taxon>Hexapoda</taxon>
        <taxon>Insecta</taxon>
        <taxon>Pterygota</taxon>
        <taxon>Neoptera</taxon>
        <taxon>Endopterygota</taxon>
        <taxon>Diptera</taxon>
        <taxon>Brachycera</taxon>
        <taxon>Muscomorpha</taxon>
        <taxon>Hippoboscoidea</taxon>
        <taxon>Glossinidae</taxon>
        <taxon>Glossina</taxon>
    </lineage>
</organism>
<dbReference type="Pfam" id="PF12259">
    <property type="entry name" value="Baculo_F"/>
    <property type="match status" value="1"/>
</dbReference>
<reference evidence="1" key="2">
    <citation type="submission" date="2020-05" db="UniProtKB">
        <authorList>
            <consortium name="EnsemblMetazoa"/>
        </authorList>
    </citation>
    <scope>IDENTIFICATION</scope>
    <source>
        <strain evidence="1">IAEA</strain>
    </source>
</reference>
<keyword evidence="2" id="KW-1185">Reference proteome</keyword>
<sequence length="286" mass="32180">MKANSGTLLTKRLAPQWGKIEENYSVDQPQNQSVHTSGLVRRIKAKITALKRFLKGLRAVEKINRTHFTPLKLKLEQSKTWQHLEDFSESGLNKNEYGDLENSVQHHLIKLATMADKQQKTICNAQPLRESQQHSKLQLVELSSTQLTLTVTSLQRTEAENIYVFTGAHNGRISSLLLSPHQLKDELTLIKAHVPTLHALAMGDDNLIEPYKLISAKEPVTKSDVIFEIKLPTVDRQPFIVFRAVSVPTVQNETLITITSESTRMSPSAKSAYSAASWIPLNQQNK</sequence>
<evidence type="ECO:0000313" key="1">
    <source>
        <dbReference type="EnsemblMetazoa" id="GPAI029100-PA"/>
    </source>
</evidence>
<dbReference type="EnsemblMetazoa" id="GPAI029100-RA">
    <property type="protein sequence ID" value="GPAI029100-PA"/>
    <property type="gene ID" value="GPAI029100"/>
</dbReference>
<name>A0A1A9ZYQ1_GLOPL</name>
<reference evidence="2" key="1">
    <citation type="submission" date="2014-03" db="EMBL/GenBank/DDBJ databases">
        <authorList>
            <person name="Aksoy S."/>
            <person name="Warren W."/>
            <person name="Wilson R.K."/>
        </authorList>
    </citation>
    <scope>NUCLEOTIDE SEQUENCE [LARGE SCALE GENOMIC DNA]</scope>
    <source>
        <strain evidence="2">IAEA</strain>
    </source>
</reference>
<dbReference type="Proteomes" id="UP000092445">
    <property type="component" value="Unassembled WGS sequence"/>
</dbReference>
<dbReference type="VEuPathDB" id="VectorBase:GPAI029100"/>